<evidence type="ECO:0000256" key="3">
    <source>
        <dbReference type="ARBA" id="ARBA00022692"/>
    </source>
</evidence>
<dbReference type="AlphaFoldDB" id="A0A0F4QJL7"/>
<comment type="subcellular location">
    <subcellularLocation>
        <location evidence="1">Membrane</location>
        <topology evidence="1">Multi-pass membrane protein</topology>
    </subcellularLocation>
</comment>
<reference evidence="8 9" key="1">
    <citation type="journal article" date="2015" name="BMC Genomics">
        <title>Genome mining reveals unlocked bioactive potential of marine Gram-negative bacteria.</title>
        <authorList>
            <person name="Machado H."/>
            <person name="Sonnenschein E.C."/>
            <person name="Melchiorsen J."/>
            <person name="Gram L."/>
        </authorList>
    </citation>
    <scope>NUCLEOTIDE SEQUENCE [LARGE SCALE GENOMIC DNA]</scope>
    <source>
        <strain evidence="8 9">S2471</strain>
    </source>
</reference>
<evidence type="ECO:0000259" key="7">
    <source>
        <dbReference type="Pfam" id="PF00892"/>
    </source>
</evidence>
<feature type="transmembrane region" description="Helical" evidence="6">
    <location>
        <begin position="63"/>
        <end position="82"/>
    </location>
</feature>
<comment type="caution">
    <text evidence="8">The sequence shown here is derived from an EMBL/GenBank/DDBJ whole genome shotgun (WGS) entry which is preliminary data.</text>
</comment>
<dbReference type="SUPFAM" id="SSF103481">
    <property type="entry name" value="Multidrug resistance efflux transporter EmrE"/>
    <property type="match status" value="2"/>
</dbReference>
<evidence type="ECO:0000256" key="6">
    <source>
        <dbReference type="SAM" id="Phobius"/>
    </source>
</evidence>
<feature type="transmembrane region" description="Helical" evidence="6">
    <location>
        <begin position="244"/>
        <end position="262"/>
    </location>
</feature>
<dbReference type="EMBL" id="JXYA01000037">
    <property type="protein sequence ID" value="KJZ07499.1"/>
    <property type="molecule type" value="Genomic_DNA"/>
</dbReference>
<keyword evidence="3 6" id="KW-0812">Transmembrane</keyword>
<accession>A0A0F4QJL7</accession>
<keyword evidence="9" id="KW-1185">Reference proteome</keyword>
<dbReference type="GO" id="GO:0016020">
    <property type="term" value="C:membrane"/>
    <property type="evidence" value="ECO:0007669"/>
    <property type="project" value="UniProtKB-SubCell"/>
</dbReference>
<feature type="transmembrane region" description="Helical" evidence="6">
    <location>
        <begin position="212"/>
        <end position="232"/>
    </location>
</feature>
<feature type="transmembrane region" description="Helical" evidence="6">
    <location>
        <begin position="35"/>
        <end position="51"/>
    </location>
</feature>
<evidence type="ECO:0000256" key="5">
    <source>
        <dbReference type="ARBA" id="ARBA00023136"/>
    </source>
</evidence>
<dbReference type="InterPro" id="IPR050638">
    <property type="entry name" value="AA-Vitamin_Transporters"/>
</dbReference>
<feature type="transmembrane region" description="Helical" evidence="6">
    <location>
        <begin position="182"/>
        <end position="200"/>
    </location>
</feature>
<keyword evidence="5 6" id="KW-0472">Membrane</keyword>
<dbReference type="PANTHER" id="PTHR32322">
    <property type="entry name" value="INNER MEMBRANE TRANSPORTER"/>
    <property type="match status" value="1"/>
</dbReference>
<keyword evidence="4 6" id="KW-1133">Transmembrane helix</keyword>
<evidence type="ECO:0000256" key="4">
    <source>
        <dbReference type="ARBA" id="ARBA00022989"/>
    </source>
</evidence>
<dbReference type="PATRIC" id="fig|43658.5.peg.3283"/>
<dbReference type="InterPro" id="IPR000620">
    <property type="entry name" value="EamA_dom"/>
</dbReference>
<dbReference type="OrthoDB" id="2352272at2"/>
<feature type="transmembrane region" description="Helical" evidence="6">
    <location>
        <begin position="88"/>
        <end position="106"/>
    </location>
</feature>
<feature type="transmembrane region" description="Helical" evidence="6">
    <location>
        <begin position="118"/>
        <end position="136"/>
    </location>
</feature>
<proteinExistence type="inferred from homology"/>
<evidence type="ECO:0000256" key="1">
    <source>
        <dbReference type="ARBA" id="ARBA00004141"/>
    </source>
</evidence>
<feature type="domain" description="EamA" evidence="7">
    <location>
        <begin position="150"/>
        <end position="286"/>
    </location>
</feature>
<dbReference type="Proteomes" id="UP000033452">
    <property type="component" value="Unassembled WGS sequence"/>
</dbReference>
<evidence type="ECO:0000313" key="8">
    <source>
        <dbReference type="EMBL" id="KJZ07499.1"/>
    </source>
</evidence>
<comment type="similarity">
    <text evidence="2">Belongs to the EamA transporter family.</text>
</comment>
<feature type="transmembrane region" description="Helical" evidence="6">
    <location>
        <begin position="148"/>
        <end position="170"/>
    </location>
</feature>
<gene>
    <name evidence="8" type="ORF">TW77_15525</name>
</gene>
<dbReference type="InterPro" id="IPR037185">
    <property type="entry name" value="EmrE-like"/>
</dbReference>
<organism evidence="8 9">
    <name type="scientific">Pseudoalteromonas rubra</name>
    <dbReference type="NCBI Taxonomy" id="43658"/>
    <lineage>
        <taxon>Bacteria</taxon>
        <taxon>Pseudomonadati</taxon>
        <taxon>Pseudomonadota</taxon>
        <taxon>Gammaproteobacteria</taxon>
        <taxon>Alteromonadales</taxon>
        <taxon>Pseudoalteromonadaceae</taxon>
        <taxon>Pseudoalteromonas</taxon>
    </lineage>
</organism>
<feature type="domain" description="EamA" evidence="7">
    <location>
        <begin position="6"/>
        <end position="135"/>
    </location>
</feature>
<evidence type="ECO:0000256" key="2">
    <source>
        <dbReference type="ARBA" id="ARBA00007362"/>
    </source>
</evidence>
<evidence type="ECO:0000313" key="9">
    <source>
        <dbReference type="Proteomes" id="UP000033452"/>
    </source>
</evidence>
<dbReference type="PANTHER" id="PTHR32322:SF2">
    <property type="entry name" value="EAMA DOMAIN-CONTAINING PROTEIN"/>
    <property type="match status" value="1"/>
</dbReference>
<name>A0A0F4QJL7_9GAMM</name>
<dbReference type="RefSeq" id="WP_046005893.1">
    <property type="nucleotide sequence ID" value="NZ_JXYA01000037.1"/>
</dbReference>
<dbReference type="Pfam" id="PF00892">
    <property type="entry name" value="EamA"/>
    <property type="match status" value="2"/>
</dbReference>
<feature type="transmembrane region" description="Helical" evidence="6">
    <location>
        <begin position="268"/>
        <end position="289"/>
    </location>
</feature>
<sequence length="306" mass="33840">MNNAFLYTITVLIWGSTWLAIEFQLGTVDEVVSLFYRFAISAACMWCYVLIKRPPMRYPLTDHGFFMLLALGNFGLNYLFLYWAQGSLTSAMASIAFSLLLVANIVNTRLFFAKPIAGRIYIGAALGLGGIVSLFWQDLRSADLSSDAFIGLLLALAGMFIASLGNMVSVRNSNRQIGVLQGNAWGMLYSALFLGGYVALSPLQFSIEADAQYWGSLLYLSVFGTVIAFACYFHLLKNIGPEKASYLIVLFPLVAVTLSTWFEGFVWQLNTFIGFSLVLIGNAIVLTPYQRIRAWLSPTTPSQARP</sequence>
<protein>
    <submittedName>
        <fullName evidence="8">Membrane protein</fullName>
    </submittedName>
</protein>